<reference evidence="5" key="1">
    <citation type="submission" date="2013-01" db="EMBL/GenBank/DDBJ databases">
        <title>Draft Genome Sequence of a Mulberry Tree, Morus notabilis C.K. Schneid.</title>
        <authorList>
            <person name="He N."/>
            <person name="Zhao S."/>
        </authorList>
    </citation>
    <scope>NUCLEOTIDE SEQUENCE</scope>
</reference>
<dbReference type="Proteomes" id="UP000030645">
    <property type="component" value="Unassembled WGS sequence"/>
</dbReference>
<keyword evidence="5" id="KW-1185">Reference proteome</keyword>
<feature type="domain" description="Jacalin-type lectin" evidence="3">
    <location>
        <begin position="568"/>
        <end position="711"/>
    </location>
</feature>
<dbReference type="AlphaFoldDB" id="W9SSX1"/>
<evidence type="ECO:0000313" key="5">
    <source>
        <dbReference type="Proteomes" id="UP000030645"/>
    </source>
</evidence>
<dbReference type="FunFam" id="2.100.10.30:FF:000001">
    <property type="entry name" value="Jacalin-related lectin 33"/>
    <property type="match status" value="3"/>
</dbReference>
<dbReference type="SUPFAM" id="SSF51101">
    <property type="entry name" value="Mannose-binding lectins"/>
    <property type="match status" value="3"/>
</dbReference>
<keyword evidence="2" id="KW-0430">Lectin</keyword>
<gene>
    <name evidence="4" type="ORF">L484_021900</name>
</gene>
<accession>W9SSX1</accession>
<name>W9SSX1_9ROSA</name>
<dbReference type="PROSITE" id="PS51752">
    <property type="entry name" value="JACALIN_LECTIN"/>
    <property type="match status" value="3"/>
</dbReference>
<evidence type="ECO:0000256" key="1">
    <source>
        <dbReference type="ARBA" id="ARBA00006568"/>
    </source>
</evidence>
<protein>
    <recommendedName>
        <fullName evidence="3">Jacalin-type lectin domain-containing protein</fullName>
    </recommendedName>
</protein>
<dbReference type="EMBL" id="KE346040">
    <property type="protein sequence ID" value="EXC25029.1"/>
    <property type="molecule type" value="Genomic_DNA"/>
</dbReference>
<dbReference type="SMART" id="SM00915">
    <property type="entry name" value="Jacalin"/>
    <property type="match status" value="3"/>
</dbReference>
<evidence type="ECO:0000259" key="3">
    <source>
        <dbReference type="PROSITE" id="PS51752"/>
    </source>
</evidence>
<dbReference type="eggNOG" id="KOG4197">
    <property type="taxonomic scope" value="Eukaryota"/>
</dbReference>
<dbReference type="InterPro" id="IPR036404">
    <property type="entry name" value="Jacalin-like_lectin_dom_sf"/>
</dbReference>
<dbReference type="PANTHER" id="PTHR47293:SF74">
    <property type="entry name" value="JACALIN-TYPE LECTIN DOMAIN-CONTAINING PROTEIN"/>
    <property type="match status" value="1"/>
</dbReference>
<dbReference type="PANTHER" id="PTHR47293">
    <property type="entry name" value="JACALIN-RELATED LECTIN 3"/>
    <property type="match status" value="1"/>
</dbReference>
<dbReference type="InterPro" id="IPR001229">
    <property type="entry name" value="Jacalin-like_lectin_dom"/>
</dbReference>
<sequence length="826" mass="91230">MEGNEKSHVSAGPWGGECGTRWDDGVYCSIRQMLIGHGAVIDSIQIEYDTRGCAVWSEKHGGSGGVKTDKVKLDYPEEYLISISGYYGEISECGPVVVRSLLLESNKKRYGPFGFQKGTHFSFALTGGKIVGFHGRSGHPLDSIGVHLKPFVTVKSAQAQVVAQNWMGAGVGGNKGFDIMVAVREKMDNMLTSNSAFGELERKEKVFTTSEALKGSSYQKQIGRDKENYMLVPNVPAFSEKDETNNHKLFFSAGSHVKGYSPNTRQPMRENNDYMVEYETKEKLFTTTVGAMRYSNTRPSPIENEDFRLPTEKGFSDYETKEKMKVYGIAGGEKDYSNMRQTESNMFTTNKVFGEYETEDKLYTTPQNTKGSPNGRQAVSCGPWGGNGGMLFDDGVYTGVREIHLTRSGGVVSIKVCYDMTGQAVWGNKNGGSGGFRLDKITLDYPDEFLTQISGYYGSTIFRGPIVVKSLTFYTNKKKYGPFGDEQGIPFTSTQKDGIIVGFHGRKGWFLDCIGVHFLEAKYSLPRPYSTTADMRYSDQKVVPGPTKGLTPCGPGLLPAGMVKEPAPCGPGPWGGDGGSPWDDGAFTGIRKIFLINGEAIYAIQIEYDRNGQSMWSVKHGGNNDGSCHVIQFEYPREVLTCISGYYGTIRGDEYKKVVKSLTFHTNRGRYGPYGEEIGTYFTSAKTEGKIVGFHGKSGCYLYAIGVHMHHWLNDRISPIEREKALAPYSLDEFVRIKLHRISSGGRSSPSRFLFFLPPNLCVSFSFQSPRLIRISNRKEAVRADVALHVSLNDNMGHESGCAEAVTEEEVIDKEADGDEDAVGHS</sequence>
<evidence type="ECO:0000313" key="4">
    <source>
        <dbReference type="EMBL" id="EXC25029.1"/>
    </source>
</evidence>
<dbReference type="Pfam" id="PF01419">
    <property type="entry name" value="Jacalin"/>
    <property type="match status" value="3"/>
</dbReference>
<dbReference type="CDD" id="cd09612">
    <property type="entry name" value="Jacalin"/>
    <property type="match status" value="3"/>
</dbReference>
<dbReference type="GO" id="GO:0005537">
    <property type="term" value="F:D-mannose binding"/>
    <property type="evidence" value="ECO:0007669"/>
    <property type="project" value="UniProtKB-ARBA"/>
</dbReference>
<dbReference type="GO" id="GO:0005536">
    <property type="term" value="F:D-glucose binding"/>
    <property type="evidence" value="ECO:0007669"/>
    <property type="project" value="UniProtKB-ARBA"/>
</dbReference>
<dbReference type="STRING" id="981085.W9SSX1"/>
<feature type="domain" description="Jacalin-type lectin" evidence="3">
    <location>
        <begin position="378"/>
        <end position="520"/>
    </location>
</feature>
<proteinExistence type="inferred from homology"/>
<dbReference type="Gene3D" id="2.100.10.30">
    <property type="entry name" value="Jacalin-like lectin domain"/>
    <property type="match status" value="3"/>
</dbReference>
<feature type="domain" description="Jacalin-type lectin" evidence="3">
    <location>
        <begin position="8"/>
        <end position="150"/>
    </location>
</feature>
<dbReference type="InterPro" id="IPR033734">
    <property type="entry name" value="Jacalin-like_lectin_dom_plant"/>
</dbReference>
<comment type="similarity">
    <text evidence="1">Belongs to the jacalin lectin family.</text>
</comment>
<organism evidence="4 5">
    <name type="scientific">Morus notabilis</name>
    <dbReference type="NCBI Taxonomy" id="981085"/>
    <lineage>
        <taxon>Eukaryota</taxon>
        <taxon>Viridiplantae</taxon>
        <taxon>Streptophyta</taxon>
        <taxon>Embryophyta</taxon>
        <taxon>Tracheophyta</taxon>
        <taxon>Spermatophyta</taxon>
        <taxon>Magnoliopsida</taxon>
        <taxon>eudicotyledons</taxon>
        <taxon>Gunneridae</taxon>
        <taxon>Pentapetalae</taxon>
        <taxon>rosids</taxon>
        <taxon>fabids</taxon>
        <taxon>Rosales</taxon>
        <taxon>Moraceae</taxon>
        <taxon>Moreae</taxon>
        <taxon>Morus</taxon>
    </lineage>
</organism>
<evidence type="ECO:0000256" key="2">
    <source>
        <dbReference type="ARBA" id="ARBA00022734"/>
    </source>
</evidence>